<dbReference type="KEGG" id="vg:64766321"/>
<dbReference type="Proteomes" id="UP000241290">
    <property type="component" value="Genome"/>
</dbReference>
<dbReference type="EMBL" id="MG962366">
    <property type="protein sequence ID" value="AVO25177.1"/>
    <property type="molecule type" value="Genomic_DNA"/>
</dbReference>
<reference evidence="3" key="1">
    <citation type="submission" date="2018-02" db="EMBL/GenBank/DDBJ databases">
        <authorList>
            <person name="Cohen D.B."/>
            <person name="Kent A.D."/>
        </authorList>
    </citation>
    <scope>NUCLEOTIDE SEQUENCE [LARGE SCALE GENOMIC DNA]</scope>
</reference>
<protein>
    <recommendedName>
        <fullName evidence="1">Hfq-like domain-containing protein</fullName>
    </recommendedName>
</protein>
<feature type="domain" description="Hfq-like" evidence="1">
    <location>
        <begin position="4"/>
        <end position="64"/>
    </location>
</feature>
<dbReference type="GeneID" id="64766321"/>
<proteinExistence type="predicted"/>
<evidence type="ECO:0000313" key="2">
    <source>
        <dbReference type="EMBL" id="AVO25177.1"/>
    </source>
</evidence>
<dbReference type="Pfam" id="PF23874">
    <property type="entry name" value="Phage_Hfq"/>
    <property type="match status" value="1"/>
</dbReference>
<name>A0A2P1JXT9_9CAUD</name>
<organism evidence="2 3">
    <name type="scientific">Rhodococcus phage Finch</name>
    <dbReference type="NCBI Taxonomy" id="2094144"/>
    <lineage>
        <taxon>Viruses</taxon>
        <taxon>Duplodnaviria</taxon>
        <taxon>Heunggongvirae</taxon>
        <taxon>Uroviricota</taxon>
        <taxon>Caudoviricetes</taxon>
        <taxon>Finchvirus</taxon>
        <taxon>Finchvirus finch</taxon>
    </lineage>
</organism>
<gene>
    <name evidence="2" type="primary">68</name>
    <name evidence="2" type="ORF">SEA_FINCH_68</name>
</gene>
<dbReference type="RefSeq" id="YP_010059090.1">
    <property type="nucleotide sequence ID" value="NC_054724.1"/>
</dbReference>
<dbReference type="InterPro" id="IPR056480">
    <property type="entry name" value="Phage_Hfq"/>
</dbReference>
<accession>A0A2P1JXT9</accession>
<sequence length="81" mass="8861">MPEDYVGFVTGLDHAWVQLCLTGKDDNLTATIIQVGHITGIKETGRQLRDLSDSDVDRITTYGSVYSMVASNELSRKKAAS</sequence>
<evidence type="ECO:0000313" key="3">
    <source>
        <dbReference type="Proteomes" id="UP000241290"/>
    </source>
</evidence>
<keyword evidence="3" id="KW-1185">Reference proteome</keyword>
<evidence type="ECO:0000259" key="1">
    <source>
        <dbReference type="Pfam" id="PF23874"/>
    </source>
</evidence>